<organism evidence="9">
    <name type="scientific">Salpingoeca rosetta (strain ATCC 50818 / BSB-021)</name>
    <dbReference type="NCBI Taxonomy" id="946362"/>
    <lineage>
        <taxon>Eukaryota</taxon>
        <taxon>Choanoflagellata</taxon>
        <taxon>Craspedida</taxon>
        <taxon>Salpingoecidae</taxon>
        <taxon>Salpingoeca</taxon>
    </lineage>
</organism>
<dbReference type="Gene3D" id="3.30.420.100">
    <property type="match status" value="1"/>
</dbReference>
<dbReference type="InterPro" id="IPR005485">
    <property type="entry name" value="Rbsml_uL18_euk_arch"/>
</dbReference>
<evidence type="ECO:0000256" key="1">
    <source>
        <dbReference type="ARBA" id="ARBA00004496"/>
    </source>
</evidence>
<dbReference type="Pfam" id="PF14204">
    <property type="entry name" value="Ribosomal_L18_c"/>
    <property type="match status" value="1"/>
</dbReference>
<dbReference type="KEGG" id="sre:PTSG_07253"/>
<feature type="region of interest" description="Disordered" evidence="6">
    <location>
        <begin position="272"/>
        <end position="309"/>
    </location>
</feature>
<dbReference type="eggNOG" id="KOG0875">
    <property type="taxonomic scope" value="Eukaryota"/>
</dbReference>
<evidence type="ECO:0000256" key="5">
    <source>
        <dbReference type="ARBA" id="ARBA00023274"/>
    </source>
</evidence>
<gene>
    <name evidence="8" type="ORF">PTSG_07253</name>
</gene>
<dbReference type="CDD" id="cd00432">
    <property type="entry name" value="Ribosomal_L18_L5e"/>
    <property type="match status" value="1"/>
</dbReference>
<dbReference type="GO" id="GO:0003735">
    <property type="term" value="F:structural constituent of ribosome"/>
    <property type="evidence" value="ECO:0007669"/>
    <property type="project" value="InterPro"/>
</dbReference>
<name>F2UEH8_SALR5</name>
<feature type="compositionally biased region" description="Basic and acidic residues" evidence="6">
    <location>
        <begin position="272"/>
        <end position="293"/>
    </location>
</feature>
<dbReference type="InterPro" id="IPR025607">
    <property type="entry name" value="Ribosomal_uL18_C_euk"/>
</dbReference>
<dbReference type="FunFam" id="3.30.420.100:FF:000002">
    <property type="entry name" value="60S ribosomal protein L5"/>
    <property type="match status" value="1"/>
</dbReference>
<evidence type="ECO:0000256" key="2">
    <source>
        <dbReference type="ARBA" id="ARBA00007116"/>
    </source>
</evidence>
<evidence type="ECO:0000256" key="4">
    <source>
        <dbReference type="ARBA" id="ARBA00022980"/>
    </source>
</evidence>
<proteinExistence type="inferred from homology"/>
<dbReference type="FunCoup" id="F2UEH8">
    <property type="interactions" value="1526"/>
</dbReference>
<dbReference type="RefSeq" id="XP_004992672.1">
    <property type="nucleotide sequence ID" value="XM_004992615.1"/>
</dbReference>
<dbReference type="OMA" id="CQIASAH"/>
<comment type="subcellular location">
    <subcellularLocation>
        <location evidence="1">Cytoplasm</location>
    </subcellularLocation>
</comment>
<evidence type="ECO:0000256" key="3">
    <source>
        <dbReference type="ARBA" id="ARBA00022490"/>
    </source>
</evidence>
<evidence type="ECO:0000313" key="9">
    <source>
        <dbReference type="Proteomes" id="UP000007799"/>
    </source>
</evidence>
<dbReference type="InterPro" id="IPR057268">
    <property type="entry name" value="Ribosomal_L18"/>
</dbReference>
<dbReference type="OrthoDB" id="1618453at2759"/>
<dbReference type="GO" id="GO:0008097">
    <property type="term" value="F:5S rRNA binding"/>
    <property type="evidence" value="ECO:0007669"/>
    <property type="project" value="InterPro"/>
</dbReference>
<comment type="similarity">
    <text evidence="2">Belongs to the universal ribosomal protein uL18 family.</text>
</comment>
<evidence type="ECO:0000313" key="8">
    <source>
        <dbReference type="EMBL" id="EGD75028.1"/>
    </source>
</evidence>
<dbReference type="SUPFAM" id="SSF53137">
    <property type="entry name" value="Translational machinery components"/>
    <property type="match status" value="1"/>
</dbReference>
<accession>F2UEH8</accession>
<dbReference type="GO" id="GO:0022625">
    <property type="term" value="C:cytosolic large ribosomal subunit"/>
    <property type="evidence" value="ECO:0007669"/>
    <property type="project" value="TreeGrafter"/>
</dbReference>
<keyword evidence="4 8" id="KW-0689">Ribosomal protein</keyword>
<dbReference type="GO" id="GO:0000027">
    <property type="term" value="P:ribosomal large subunit assembly"/>
    <property type="evidence" value="ECO:0007669"/>
    <property type="project" value="TreeGrafter"/>
</dbReference>
<evidence type="ECO:0000259" key="7">
    <source>
        <dbReference type="Pfam" id="PF14204"/>
    </source>
</evidence>
<dbReference type="PRINTS" id="PR00058">
    <property type="entry name" value="RIBOSOMALL5"/>
</dbReference>
<keyword evidence="3" id="KW-0963">Cytoplasm</keyword>
<dbReference type="HAMAP" id="MF_01337_A">
    <property type="entry name" value="Ribosomal_uL18_A"/>
    <property type="match status" value="1"/>
</dbReference>
<dbReference type="GeneID" id="16073243"/>
<sequence length="329" mass="37730">MARRAKCLFPHACSAATSTNDDQPPAMPFLKVVKNKAYYKRYQVKYRRRRTGQTDYFARRKLIQQDKNKYNTPKFRLVVRRTNRDVIAQVAYSRLEGDYVVAAAYSHELKQFGIKVGLTNYAACYATGLLLARRLLTKYNLADRYTGVEEATGDDYNVEKGVQSGPRPFRAFLDVGLAPTTTGARVFAVMKGAVDGGLAVPHNHKRFPGYDEEAKAFDAEVLRDYIFGEHVANYMRELQEEDADKYNRLFSEYVKQGVSADDLEQMYADAHKAIREDPNRKKKPSDKAGERKNYGRTRMSLAQRKDRIKQKKESFLRRLAAAEAMEEDE</sequence>
<dbReference type="PANTHER" id="PTHR23410">
    <property type="entry name" value="RIBOSOMAL PROTEIN L5-RELATED"/>
    <property type="match status" value="1"/>
</dbReference>
<dbReference type="PANTHER" id="PTHR23410:SF12">
    <property type="entry name" value="LARGE RIBOSOMAL SUBUNIT PROTEIN UL18"/>
    <property type="match status" value="1"/>
</dbReference>
<dbReference type="GO" id="GO:0006412">
    <property type="term" value="P:translation"/>
    <property type="evidence" value="ECO:0007669"/>
    <property type="project" value="InterPro"/>
</dbReference>
<evidence type="ECO:0000256" key="6">
    <source>
        <dbReference type="SAM" id="MobiDB-lite"/>
    </source>
</evidence>
<dbReference type="InParanoid" id="F2UEH8"/>
<protein>
    <submittedName>
        <fullName evidence="8">Ribosomal protein L5</fullName>
    </submittedName>
</protein>
<dbReference type="EMBL" id="GL832970">
    <property type="protein sequence ID" value="EGD75028.1"/>
    <property type="molecule type" value="Genomic_DNA"/>
</dbReference>
<dbReference type="AlphaFoldDB" id="F2UEH8"/>
<dbReference type="Pfam" id="PF17144">
    <property type="entry name" value="Ribosomal_L5e"/>
    <property type="match status" value="1"/>
</dbReference>
<reference evidence="8" key="1">
    <citation type="submission" date="2009-08" db="EMBL/GenBank/DDBJ databases">
        <title>Annotation of Salpingoeca rosetta.</title>
        <authorList>
            <consortium name="The Broad Institute Genome Sequencing Platform"/>
            <person name="Russ C."/>
            <person name="Cuomo C."/>
            <person name="Burger G."/>
            <person name="Gray M.W."/>
            <person name="Holland P.W.H."/>
            <person name="King N."/>
            <person name="Lang F.B.F."/>
            <person name="Roger A.J."/>
            <person name="Ruiz-Trillo I."/>
            <person name="Young S.K."/>
            <person name="Zeng Q."/>
            <person name="Gargeya S."/>
            <person name="Alvarado L."/>
            <person name="Berlin A."/>
            <person name="Chapman S.B."/>
            <person name="Chen Z."/>
            <person name="Freedman E."/>
            <person name="Gellesch M."/>
            <person name="Goldberg J."/>
            <person name="Griggs A."/>
            <person name="Gujja S."/>
            <person name="Heilman E."/>
            <person name="Heiman D."/>
            <person name="Howarth C."/>
            <person name="Mehta T."/>
            <person name="Neiman D."/>
            <person name="Pearson M."/>
            <person name="Roberts A."/>
            <person name="Saif S."/>
            <person name="Shea T."/>
            <person name="Shenoy N."/>
            <person name="Sisk P."/>
            <person name="Stolte C."/>
            <person name="Sykes S."/>
            <person name="White J."/>
            <person name="Yandava C."/>
            <person name="Haas B."/>
            <person name="Nusbaum C."/>
            <person name="Birren B."/>
        </authorList>
    </citation>
    <scope>NUCLEOTIDE SEQUENCE [LARGE SCALE GENOMIC DNA]</scope>
    <source>
        <strain evidence="8">ATCC 50818</strain>
    </source>
</reference>
<feature type="domain" description="Large ribosomal subunit protein uL18 C-terminal eukaryotes" evidence="7">
    <location>
        <begin position="263"/>
        <end position="317"/>
    </location>
</feature>
<dbReference type="STRING" id="946362.F2UEH8"/>
<keyword evidence="9" id="KW-1185">Reference proteome</keyword>
<dbReference type="Proteomes" id="UP000007799">
    <property type="component" value="Unassembled WGS sequence"/>
</dbReference>
<keyword evidence="5" id="KW-0687">Ribonucleoprotein</keyword>